<dbReference type="Gene3D" id="3.60.15.10">
    <property type="entry name" value="Ribonuclease Z/Hydroxyacylglutathione hydrolase-like"/>
    <property type="match status" value="1"/>
</dbReference>
<evidence type="ECO:0000256" key="1">
    <source>
        <dbReference type="SAM" id="MobiDB-lite"/>
    </source>
</evidence>
<dbReference type="InterPro" id="IPR052159">
    <property type="entry name" value="Competence_DNA_uptake"/>
</dbReference>
<reference evidence="4" key="1">
    <citation type="journal article" date="2019" name="Int. J. Syst. Evol. Microbiol.">
        <title>The Global Catalogue of Microorganisms (GCM) 10K type strain sequencing project: providing services to taxonomists for standard genome sequencing and annotation.</title>
        <authorList>
            <consortium name="The Broad Institute Genomics Platform"/>
            <consortium name="The Broad Institute Genome Sequencing Center for Infectious Disease"/>
            <person name="Wu L."/>
            <person name="Ma J."/>
        </authorList>
    </citation>
    <scope>NUCLEOTIDE SEQUENCE [LARGE SCALE GENOMIC DNA]</scope>
    <source>
        <strain evidence="4">JCM 12165</strain>
    </source>
</reference>
<accession>A0ABV9NZI6</accession>
<proteinExistence type="predicted"/>
<dbReference type="InterPro" id="IPR035681">
    <property type="entry name" value="ComA-like_MBL"/>
</dbReference>
<feature type="domain" description="Metallo-beta-lactamase" evidence="2">
    <location>
        <begin position="115"/>
        <end position="306"/>
    </location>
</feature>
<feature type="compositionally biased region" description="Acidic residues" evidence="1">
    <location>
        <begin position="24"/>
        <end position="70"/>
    </location>
</feature>
<dbReference type="InterPro" id="IPR036866">
    <property type="entry name" value="RibonucZ/Hydroxyglut_hydro"/>
</dbReference>
<dbReference type="CDD" id="cd07731">
    <property type="entry name" value="ComA-like_MBL-fold"/>
    <property type="match status" value="1"/>
</dbReference>
<dbReference type="SMART" id="SM00849">
    <property type="entry name" value="Lactamase_B"/>
    <property type="match status" value="1"/>
</dbReference>
<gene>
    <name evidence="3" type="ORF">ACFO4L_14020</name>
</gene>
<sequence>MVRSWIFYSACILIAAGCGTEQQGVEETDNAAEAENEDVQAEEEADNESEENTDEEAENIAEEKTDDETNSGEGNGDLAENNSAEEEHEADDGAPPEPAGELSIHFIDVGQADATLFSHEYDGEAYHVLFDTGDWNRSDALHYLQEQQVDELQVMIGSHPHADHIGQMDKILESGIAVEEVWMSGDEATSDTFLRVMDAIERHVPVYDEPRAGDSFDIGALQVDVLHPAELTGDLHDGSLTVHVTYGDVSVLLTGDAEDSAEQMMLNRDEDVEADILQLGHHGSDTSTTQPFLEAVDPETAIYSAGAANSYGHPHDEVLQRVEDHGADVYGTDVNGTIIVTTDGETYELETEKDGEPEAAPEEEADTANETGDETAPADGCININEADSE</sequence>
<comment type="caution">
    <text evidence="3">The sequence shown here is derived from an EMBL/GenBank/DDBJ whole genome shotgun (WGS) entry which is preliminary data.</text>
</comment>
<dbReference type="PROSITE" id="PS51257">
    <property type="entry name" value="PROKAR_LIPOPROTEIN"/>
    <property type="match status" value="1"/>
</dbReference>
<evidence type="ECO:0000313" key="4">
    <source>
        <dbReference type="Proteomes" id="UP001595896"/>
    </source>
</evidence>
<evidence type="ECO:0000313" key="3">
    <source>
        <dbReference type="EMBL" id="MFC4737716.1"/>
    </source>
</evidence>
<dbReference type="EMBL" id="JBHSGK010000013">
    <property type="protein sequence ID" value="MFC4737716.1"/>
    <property type="molecule type" value="Genomic_DNA"/>
</dbReference>
<dbReference type="InterPro" id="IPR001279">
    <property type="entry name" value="Metallo-B-lactamas"/>
</dbReference>
<dbReference type="Proteomes" id="UP001595896">
    <property type="component" value="Unassembled WGS sequence"/>
</dbReference>
<feature type="compositionally biased region" description="Acidic residues" evidence="1">
    <location>
        <begin position="83"/>
        <end position="94"/>
    </location>
</feature>
<dbReference type="PANTHER" id="PTHR30619:SF7">
    <property type="entry name" value="BETA-LACTAMASE DOMAIN PROTEIN"/>
    <property type="match status" value="1"/>
</dbReference>
<keyword evidence="4" id="KW-1185">Reference proteome</keyword>
<dbReference type="RefSeq" id="WP_377910305.1">
    <property type="nucleotide sequence ID" value="NZ_JBHSGK010000013.1"/>
</dbReference>
<feature type="region of interest" description="Disordered" evidence="1">
    <location>
        <begin position="347"/>
        <end position="390"/>
    </location>
</feature>
<organism evidence="3 4">
    <name type="scientific">Bacillus daqingensis</name>
    <dbReference type="NCBI Taxonomy" id="872396"/>
    <lineage>
        <taxon>Bacteria</taxon>
        <taxon>Bacillati</taxon>
        <taxon>Bacillota</taxon>
        <taxon>Bacilli</taxon>
        <taxon>Bacillales</taxon>
        <taxon>Bacillaceae</taxon>
        <taxon>Bacillus</taxon>
    </lineage>
</organism>
<dbReference type="SUPFAM" id="SSF56281">
    <property type="entry name" value="Metallo-hydrolase/oxidoreductase"/>
    <property type="match status" value="1"/>
</dbReference>
<protein>
    <submittedName>
        <fullName evidence="3">ComEC/Rec2 family competence protein</fullName>
    </submittedName>
</protein>
<feature type="compositionally biased region" description="Acidic residues" evidence="1">
    <location>
        <begin position="357"/>
        <end position="373"/>
    </location>
</feature>
<dbReference type="Pfam" id="PF00753">
    <property type="entry name" value="Lactamase_B"/>
    <property type="match status" value="1"/>
</dbReference>
<dbReference type="PANTHER" id="PTHR30619">
    <property type="entry name" value="DNA INTERNALIZATION/COMPETENCE PROTEIN COMEC/REC2"/>
    <property type="match status" value="1"/>
</dbReference>
<name>A0ABV9NZI6_9BACI</name>
<evidence type="ECO:0000259" key="2">
    <source>
        <dbReference type="SMART" id="SM00849"/>
    </source>
</evidence>
<feature type="region of interest" description="Disordered" evidence="1">
    <location>
        <begin position="24"/>
        <end position="101"/>
    </location>
</feature>